<proteinExistence type="inferred from homology"/>
<dbReference type="Proteomes" id="UP000290289">
    <property type="component" value="Chromosome 8"/>
</dbReference>
<protein>
    <recommendedName>
        <fullName evidence="6">Pentacotripeptide-repeat region of PRORP domain-containing protein</fullName>
    </recommendedName>
</protein>
<dbReference type="Pfam" id="PF12854">
    <property type="entry name" value="PPR_1"/>
    <property type="match status" value="1"/>
</dbReference>
<feature type="repeat" description="PPR" evidence="3">
    <location>
        <begin position="261"/>
        <end position="295"/>
    </location>
</feature>
<evidence type="ECO:0000313" key="4">
    <source>
        <dbReference type="EMBL" id="RXH91470.1"/>
    </source>
</evidence>
<evidence type="ECO:0000256" key="1">
    <source>
        <dbReference type="ARBA" id="ARBA00007626"/>
    </source>
</evidence>
<comment type="caution">
    <text evidence="4">The sequence shown here is derived from an EMBL/GenBank/DDBJ whole genome shotgun (WGS) entry which is preliminary data.</text>
</comment>
<feature type="repeat" description="PPR" evidence="3">
    <location>
        <begin position="331"/>
        <end position="365"/>
    </location>
</feature>
<feature type="repeat" description="PPR" evidence="3">
    <location>
        <begin position="225"/>
        <end position="255"/>
    </location>
</feature>
<gene>
    <name evidence="4" type="ORF">DVH24_020493</name>
</gene>
<reference evidence="4 5" key="1">
    <citation type="submission" date="2018-10" db="EMBL/GenBank/DDBJ databases">
        <title>A high-quality apple genome assembly.</title>
        <authorList>
            <person name="Hu J."/>
        </authorList>
    </citation>
    <scope>NUCLEOTIDE SEQUENCE [LARGE SCALE GENOMIC DNA]</scope>
    <source>
        <strain evidence="5">cv. HFTH1</strain>
        <tissue evidence="4">Young leaf</tissue>
    </source>
</reference>
<dbReference type="PANTHER" id="PTHR46128">
    <property type="entry name" value="MITOCHONDRIAL GROUP I INTRON SPLICING FACTOR CCM1"/>
    <property type="match status" value="1"/>
</dbReference>
<evidence type="ECO:0000256" key="3">
    <source>
        <dbReference type="PROSITE-ProRule" id="PRU00708"/>
    </source>
</evidence>
<keyword evidence="2" id="KW-0677">Repeat</keyword>
<feature type="repeat" description="PPR" evidence="3">
    <location>
        <begin position="436"/>
        <end position="471"/>
    </location>
</feature>
<dbReference type="EMBL" id="RDQH01000334">
    <property type="protein sequence ID" value="RXH91470.1"/>
    <property type="molecule type" value="Genomic_DNA"/>
</dbReference>
<keyword evidence="5" id="KW-1185">Reference proteome</keyword>
<name>A0A498J7L6_MALDO</name>
<dbReference type="AlphaFoldDB" id="A0A498J7L6"/>
<feature type="repeat" description="PPR" evidence="3">
    <location>
        <begin position="401"/>
        <end position="435"/>
    </location>
</feature>
<organism evidence="4 5">
    <name type="scientific">Malus domestica</name>
    <name type="common">Apple</name>
    <name type="synonym">Pyrus malus</name>
    <dbReference type="NCBI Taxonomy" id="3750"/>
    <lineage>
        <taxon>Eukaryota</taxon>
        <taxon>Viridiplantae</taxon>
        <taxon>Streptophyta</taxon>
        <taxon>Embryophyta</taxon>
        <taxon>Tracheophyta</taxon>
        <taxon>Spermatophyta</taxon>
        <taxon>Magnoliopsida</taxon>
        <taxon>eudicotyledons</taxon>
        <taxon>Gunneridae</taxon>
        <taxon>Pentapetalae</taxon>
        <taxon>rosids</taxon>
        <taxon>fabids</taxon>
        <taxon>Rosales</taxon>
        <taxon>Rosaceae</taxon>
        <taxon>Amygdaloideae</taxon>
        <taxon>Maleae</taxon>
        <taxon>Malus</taxon>
    </lineage>
</organism>
<accession>A0A498J7L6</accession>
<dbReference type="InterPro" id="IPR011990">
    <property type="entry name" value="TPR-like_helical_dom_sf"/>
</dbReference>
<dbReference type="Pfam" id="PF13041">
    <property type="entry name" value="PPR_2"/>
    <property type="match status" value="4"/>
</dbReference>
<evidence type="ECO:0000256" key="2">
    <source>
        <dbReference type="ARBA" id="ARBA00022737"/>
    </source>
</evidence>
<dbReference type="InterPro" id="IPR050872">
    <property type="entry name" value="PPR_P_subfamily"/>
</dbReference>
<dbReference type="SUPFAM" id="SSF81901">
    <property type="entry name" value="HCP-like"/>
    <property type="match status" value="1"/>
</dbReference>
<evidence type="ECO:0000313" key="5">
    <source>
        <dbReference type="Proteomes" id="UP000290289"/>
    </source>
</evidence>
<comment type="similarity">
    <text evidence="1">Belongs to the PPR family. P subfamily.</text>
</comment>
<dbReference type="Gene3D" id="1.25.40.10">
    <property type="entry name" value="Tetratricopeptide repeat domain"/>
    <property type="match status" value="4"/>
</dbReference>
<feature type="repeat" description="PPR" evidence="3">
    <location>
        <begin position="157"/>
        <end position="191"/>
    </location>
</feature>
<sequence>MATPPRTLIKPSHTSPNFSLLTSITYVLQTLNPQKPNPSNVSSAPLNQFSPHLNPRLVTQVIKSQTNPYHALFFFNWASNPNPNPNKYSHTHNCYLAITDLLLSHSLFSTAASLLVESNRLYDFLLGRFITAHGGLGDIRAAMDWFHRAKMIESGKCLFSYNAILGVLVRANRMSLAKAIYDQIVKEGVVKPDVSTCTIMIRGFCKRGEIENARKVFDEMTCEPNVITYNTIIHGFCKTGDFNSAVRVLGRMRESKDCLPGTVTYTTLIDGYCKKGELEEAMKCMSEMEKQGCEPNLFTYNALIHGLCLSGNVGEAKRMVTKMRLNGVKDDIATHTAILKGLCIAGRPDDAAKHLKDIVSLGMKPDVAAYGIVFNEYCKMRKPDGAVSFLREMRMRGLEPGVSNFNRLLTVLVENGDLERAIVLLKQMPQMGCSPNFFSYNTVISSLCDMRGRMGVVEELVHDMLQNGQELDTALYSRVIKGYCEDGNVKMAMQAFCAALDAKYIISLESFSVFVKELCAKGMVVEAERVFDDMHKRCTVADVDNYRRVLDEHFREITEDTW</sequence>
<dbReference type="Pfam" id="PF01535">
    <property type="entry name" value="PPR"/>
    <property type="match status" value="2"/>
</dbReference>
<evidence type="ECO:0008006" key="6">
    <source>
        <dbReference type="Google" id="ProtNLM"/>
    </source>
</evidence>
<feature type="repeat" description="PPR" evidence="3">
    <location>
        <begin position="193"/>
        <end position="223"/>
    </location>
</feature>
<feature type="repeat" description="PPR" evidence="3">
    <location>
        <begin position="366"/>
        <end position="400"/>
    </location>
</feature>
<dbReference type="PROSITE" id="PS51375">
    <property type="entry name" value="PPR"/>
    <property type="match status" value="9"/>
</dbReference>
<dbReference type="InterPro" id="IPR002885">
    <property type="entry name" value="PPR_rpt"/>
</dbReference>
<dbReference type="NCBIfam" id="TIGR00756">
    <property type="entry name" value="PPR"/>
    <property type="match status" value="9"/>
</dbReference>
<feature type="repeat" description="PPR" evidence="3">
    <location>
        <begin position="296"/>
        <end position="330"/>
    </location>
</feature>
<dbReference type="PANTHER" id="PTHR46128:SF211">
    <property type="entry name" value="PENTACOTRIPEPTIDE-REPEAT REGION OF PRORP DOMAIN-CONTAINING PROTEIN"/>
    <property type="match status" value="1"/>
</dbReference>